<dbReference type="Gene3D" id="1.20.1270.110">
    <property type="entry name" value="Uncharacterised protein family UPF0058"/>
    <property type="match status" value="1"/>
</dbReference>
<evidence type="ECO:0000313" key="2">
    <source>
        <dbReference type="Proteomes" id="UP001596407"/>
    </source>
</evidence>
<gene>
    <name evidence="1" type="ORF">ACFQJ6_09845</name>
</gene>
<comment type="caution">
    <text evidence="1">The sequence shown here is derived from an EMBL/GenBank/DDBJ whole genome shotgun (WGS) entry which is preliminary data.</text>
</comment>
<dbReference type="InterPro" id="IPR002753">
    <property type="entry name" value="UPF0058"/>
</dbReference>
<accession>A0ABD5WMJ0</accession>
<name>A0ABD5WMJ0_9EURY</name>
<keyword evidence="2" id="KW-1185">Reference proteome</keyword>
<dbReference type="Pfam" id="PF01893">
    <property type="entry name" value="UPF0058"/>
    <property type="match status" value="1"/>
</dbReference>
<dbReference type="SUPFAM" id="SSF140371">
    <property type="entry name" value="Vng1086c-like"/>
    <property type="match status" value="1"/>
</dbReference>
<dbReference type="AlphaFoldDB" id="A0ABD5WMJ0"/>
<evidence type="ECO:0000313" key="1">
    <source>
        <dbReference type="EMBL" id="MFC7080372.1"/>
    </source>
</evidence>
<dbReference type="RefSeq" id="WP_276281778.1">
    <property type="nucleotide sequence ID" value="NZ_CP119809.1"/>
</dbReference>
<dbReference type="Proteomes" id="UP001596407">
    <property type="component" value="Unassembled WGS sequence"/>
</dbReference>
<sequence length="82" mass="9680">MRKVELIYLHALLAQTHEYLAERHGFRERFEAYEADEIGPYQIQRRKEEHEAATRLLAKRLAEEVTGNRTDGEDREVEVPEA</sequence>
<protein>
    <submittedName>
        <fullName evidence="1">UPF0058 family protein</fullName>
    </submittedName>
</protein>
<dbReference type="GeneID" id="79303000"/>
<proteinExistence type="predicted"/>
<dbReference type="InterPro" id="IPR036519">
    <property type="entry name" value="UPF0058_sf"/>
</dbReference>
<dbReference type="EMBL" id="JBHSZH010000005">
    <property type="protein sequence ID" value="MFC7080372.1"/>
    <property type="molecule type" value="Genomic_DNA"/>
</dbReference>
<organism evidence="1 2">
    <name type="scientific">Halorussus caseinilyticus</name>
    <dbReference type="NCBI Taxonomy" id="3034025"/>
    <lineage>
        <taxon>Archaea</taxon>
        <taxon>Methanobacteriati</taxon>
        <taxon>Methanobacteriota</taxon>
        <taxon>Stenosarchaea group</taxon>
        <taxon>Halobacteria</taxon>
        <taxon>Halobacteriales</taxon>
        <taxon>Haladaptataceae</taxon>
        <taxon>Halorussus</taxon>
    </lineage>
</organism>
<reference evidence="1 2" key="1">
    <citation type="journal article" date="2019" name="Int. J. Syst. Evol. Microbiol.">
        <title>The Global Catalogue of Microorganisms (GCM) 10K type strain sequencing project: providing services to taxonomists for standard genome sequencing and annotation.</title>
        <authorList>
            <consortium name="The Broad Institute Genomics Platform"/>
            <consortium name="The Broad Institute Genome Sequencing Center for Infectious Disease"/>
            <person name="Wu L."/>
            <person name="Ma J."/>
        </authorList>
    </citation>
    <scope>NUCLEOTIDE SEQUENCE [LARGE SCALE GENOMIC DNA]</scope>
    <source>
        <strain evidence="1 2">DT72</strain>
    </source>
</reference>